<dbReference type="EMBL" id="CP021425">
    <property type="protein sequence ID" value="ARU55954.1"/>
    <property type="molecule type" value="Genomic_DNA"/>
</dbReference>
<organism evidence="8 9">
    <name type="scientific">Oleiphilus messinensis</name>
    <dbReference type="NCBI Taxonomy" id="141451"/>
    <lineage>
        <taxon>Bacteria</taxon>
        <taxon>Pseudomonadati</taxon>
        <taxon>Pseudomonadota</taxon>
        <taxon>Gammaproteobacteria</taxon>
        <taxon>Oceanospirillales</taxon>
        <taxon>Oleiphilaceae</taxon>
        <taxon>Oleiphilus</taxon>
    </lineage>
</organism>
<evidence type="ECO:0000313" key="9">
    <source>
        <dbReference type="Proteomes" id="UP000196027"/>
    </source>
</evidence>
<proteinExistence type="inferred from homology"/>
<dbReference type="InterPro" id="IPR007221">
    <property type="entry name" value="MreC"/>
</dbReference>
<dbReference type="InterPro" id="IPR055342">
    <property type="entry name" value="MreC_beta-barrel_core"/>
</dbReference>
<evidence type="ECO:0000313" key="8">
    <source>
        <dbReference type="EMBL" id="ARU55954.1"/>
    </source>
</evidence>
<dbReference type="GO" id="GO:0008360">
    <property type="term" value="P:regulation of cell shape"/>
    <property type="evidence" value="ECO:0007669"/>
    <property type="project" value="UniProtKB-KW"/>
</dbReference>
<evidence type="ECO:0000259" key="7">
    <source>
        <dbReference type="Pfam" id="PF04085"/>
    </source>
</evidence>
<sequence length="276" mass="29921">MAVILSVTLMVLDYRFERVDGFRQMLSSILTPIQWLSDLPQSMMSWGGTSLKTREQLLDENDALQVQIAVLERKVQKLVALAVENNRLRELLNASSQIDDSVIVAELIGINPDPFVHQVMLNKGNSDGVQVGQAVLDSNGLMGQVIEVSELTSRVLLISDTAHAVPVQASRNGVRAIAVGKGSIGELELANVPDTADIREGDLLISSGLGGRFPAGYPVAEVASVRHDPGQPFASVLVRPSAKLNQSRLVLIVFKGKERSSFQKIDSELESSGEER</sequence>
<reference evidence="8 9" key="1">
    <citation type="submission" date="2017-05" db="EMBL/GenBank/DDBJ databases">
        <title>Genomic insights into alkan degradation activity of Oleiphilus messinensis.</title>
        <authorList>
            <person name="Kozyavkin S.A."/>
            <person name="Slesarev A.I."/>
            <person name="Golyshin P.N."/>
            <person name="Korzhenkov A."/>
            <person name="Golyshina O.N."/>
            <person name="Toshchakov S.V."/>
        </authorList>
    </citation>
    <scope>NUCLEOTIDE SEQUENCE [LARGE SCALE GENOMIC DNA]</scope>
    <source>
        <strain evidence="8 9">ME102</strain>
    </source>
</reference>
<comment type="function">
    <text evidence="5">Involved in formation and maintenance of cell shape.</text>
</comment>
<dbReference type="PANTHER" id="PTHR34138:SF1">
    <property type="entry name" value="CELL SHAPE-DETERMINING PROTEIN MREC"/>
    <property type="match status" value="1"/>
</dbReference>
<dbReference type="GO" id="GO:0005886">
    <property type="term" value="C:plasma membrane"/>
    <property type="evidence" value="ECO:0007669"/>
    <property type="project" value="TreeGrafter"/>
</dbReference>
<dbReference type="KEGG" id="ome:OLMES_1880"/>
<dbReference type="InterPro" id="IPR042175">
    <property type="entry name" value="Cell/Rod_MreC_2"/>
</dbReference>
<evidence type="ECO:0000256" key="3">
    <source>
        <dbReference type="ARBA" id="ARBA00022960"/>
    </source>
</evidence>
<feature type="domain" description="Rod shape-determining protein MreC beta-barrel core" evidence="7">
    <location>
        <begin position="108"/>
        <end position="253"/>
    </location>
</feature>
<dbReference type="PIRSF" id="PIRSF038471">
    <property type="entry name" value="MreC"/>
    <property type="match status" value="1"/>
</dbReference>
<evidence type="ECO:0000256" key="5">
    <source>
        <dbReference type="PIRNR" id="PIRNR038471"/>
    </source>
</evidence>
<accession>A0A1Y0I948</accession>
<gene>
    <name evidence="8" type="ORF">OLMES_1880</name>
</gene>
<dbReference type="AlphaFoldDB" id="A0A1Y0I948"/>
<dbReference type="Gene3D" id="2.40.10.350">
    <property type="entry name" value="Rod shape-determining protein MreC, domain 2"/>
    <property type="match status" value="1"/>
</dbReference>
<feature type="coiled-coil region" evidence="6">
    <location>
        <begin position="54"/>
        <end position="81"/>
    </location>
</feature>
<dbReference type="InterPro" id="IPR042177">
    <property type="entry name" value="Cell/Rod_1"/>
</dbReference>
<evidence type="ECO:0000256" key="6">
    <source>
        <dbReference type="SAM" id="Coils"/>
    </source>
</evidence>
<dbReference type="FunFam" id="2.40.10.350:FF:000002">
    <property type="entry name" value="Cell shape-determining protein MreC"/>
    <property type="match status" value="1"/>
</dbReference>
<keyword evidence="9" id="KW-1185">Reference proteome</keyword>
<protein>
    <recommendedName>
        <fullName evidence="2 5">Cell shape-determining protein MreC</fullName>
    </recommendedName>
    <alternativeName>
        <fullName evidence="4 5">Cell shape protein MreC</fullName>
    </alternativeName>
</protein>
<dbReference type="NCBIfam" id="TIGR00219">
    <property type="entry name" value="mreC"/>
    <property type="match status" value="1"/>
</dbReference>
<evidence type="ECO:0000256" key="2">
    <source>
        <dbReference type="ARBA" id="ARBA00013855"/>
    </source>
</evidence>
<evidence type="ECO:0000256" key="4">
    <source>
        <dbReference type="ARBA" id="ARBA00032089"/>
    </source>
</evidence>
<dbReference type="PANTHER" id="PTHR34138">
    <property type="entry name" value="CELL SHAPE-DETERMINING PROTEIN MREC"/>
    <property type="match status" value="1"/>
</dbReference>
<comment type="similarity">
    <text evidence="1 5">Belongs to the MreC family.</text>
</comment>
<keyword evidence="3 5" id="KW-0133">Cell shape</keyword>
<evidence type="ECO:0000256" key="1">
    <source>
        <dbReference type="ARBA" id="ARBA00009369"/>
    </source>
</evidence>
<dbReference type="Proteomes" id="UP000196027">
    <property type="component" value="Chromosome"/>
</dbReference>
<keyword evidence="6" id="KW-0175">Coiled coil</keyword>
<name>A0A1Y0I948_9GAMM</name>
<dbReference type="Pfam" id="PF04085">
    <property type="entry name" value="MreC"/>
    <property type="match status" value="1"/>
</dbReference>
<dbReference type="Gene3D" id="2.40.10.340">
    <property type="entry name" value="Rod shape-determining protein MreC, domain 1"/>
    <property type="match status" value="1"/>
</dbReference>